<dbReference type="Gene3D" id="3.40.50.11350">
    <property type="match status" value="1"/>
</dbReference>
<evidence type="ECO:0000313" key="2">
    <source>
        <dbReference type="EMBL" id="KQJ97805.1"/>
    </source>
</evidence>
<name>A0A0Q3M000_BRADI</name>
<dbReference type="Gene3D" id="3.40.50.11340">
    <property type="match status" value="1"/>
</dbReference>
<keyword evidence="1" id="KW-1133">Transmembrane helix</keyword>
<dbReference type="Gramene" id="KQJ97805">
    <property type="protein sequence ID" value="KQJ97805"/>
    <property type="gene ID" value="BRADI_3g33377v3"/>
</dbReference>
<dbReference type="EMBL" id="CM000882">
    <property type="protein sequence ID" value="PNT67888.1"/>
    <property type="molecule type" value="Genomic_DNA"/>
</dbReference>
<dbReference type="PANTHER" id="PTHR36050:SF1">
    <property type="entry name" value="O-FUCOSYLTRANSFERASE 30"/>
    <property type="match status" value="1"/>
</dbReference>
<dbReference type="STRING" id="15368.A0A0Q3M000"/>
<dbReference type="Proteomes" id="UP000008810">
    <property type="component" value="Chromosome 3"/>
</dbReference>
<gene>
    <name evidence="3" type="primary">LOC100829308</name>
    <name evidence="2" type="ORF">BRADI_3g33377v3</name>
</gene>
<evidence type="ECO:0008006" key="5">
    <source>
        <dbReference type="Google" id="ProtNLM"/>
    </source>
</evidence>
<dbReference type="AlphaFoldDB" id="A0A0Q3M000"/>
<evidence type="ECO:0000256" key="1">
    <source>
        <dbReference type="SAM" id="Phobius"/>
    </source>
</evidence>
<dbReference type="OrthoDB" id="1882547at2759"/>
<dbReference type="ExpressionAtlas" id="A0A0Q3M000">
    <property type="expression patterns" value="baseline"/>
</dbReference>
<keyword evidence="4" id="KW-1185">Reference proteome</keyword>
<evidence type="ECO:0000313" key="4">
    <source>
        <dbReference type="Proteomes" id="UP000008810"/>
    </source>
</evidence>
<dbReference type="PANTHER" id="PTHR36050">
    <property type="entry name" value="O-FUCOSYLTRANSFERASE 30"/>
    <property type="match status" value="1"/>
</dbReference>
<dbReference type="EMBL" id="CM000882">
    <property type="protein sequence ID" value="KQJ97805.1"/>
    <property type="molecule type" value="Genomic_DNA"/>
</dbReference>
<reference evidence="3" key="3">
    <citation type="submission" date="2018-08" db="UniProtKB">
        <authorList>
            <consortium name="EnsemblPlants"/>
        </authorList>
    </citation>
    <scope>IDENTIFICATION</scope>
    <source>
        <strain evidence="3">cv. Bd21</strain>
    </source>
</reference>
<feature type="transmembrane region" description="Helical" evidence="1">
    <location>
        <begin position="53"/>
        <end position="74"/>
    </location>
</feature>
<accession>A0A0Q3M000</accession>
<keyword evidence="1" id="KW-0812">Transmembrane</keyword>
<dbReference type="EnsemblPlants" id="PNT67888">
    <property type="protein sequence ID" value="PNT67888"/>
    <property type="gene ID" value="BRADI_3g33377v3"/>
</dbReference>
<organism evidence="2">
    <name type="scientific">Brachypodium distachyon</name>
    <name type="common">Purple false brome</name>
    <name type="synonym">Trachynia distachya</name>
    <dbReference type="NCBI Taxonomy" id="15368"/>
    <lineage>
        <taxon>Eukaryota</taxon>
        <taxon>Viridiplantae</taxon>
        <taxon>Streptophyta</taxon>
        <taxon>Embryophyta</taxon>
        <taxon>Tracheophyta</taxon>
        <taxon>Spermatophyta</taxon>
        <taxon>Magnoliopsida</taxon>
        <taxon>Liliopsida</taxon>
        <taxon>Poales</taxon>
        <taxon>Poaceae</taxon>
        <taxon>BOP clade</taxon>
        <taxon>Pooideae</taxon>
        <taxon>Stipodae</taxon>
        <taxon>Brachypodieae</taxon>
        <taxon>Brachypodium</taxon>
    </lineage>
</organism>
<dbReference type="EnsemblPlants" id="KQJ97805">
    <property type="protein sequence ID" value="KQJ97805"/>
    <property type="gene ID" value="BRADI_3g33377v3"/>
</dbReference>
<evidence type="ECO:0000313" key="3">
    <source>
        <dbReference type="EnsemblPlants" id="KQJ97805"/>
    </source>
</evidence>
<sequence>MSPWSSRLVTGQLRLAPNATVRSDLPVVAGGEMDLPASRNSRWRGRRSARSHVPLLVAVLLLLLPATLLLSSAYSSLLRSLLPFSPSGGTGRCGRSAELEGERFLWYAPHSGFSNQVGELRNAAVAAALLNRTLVVPPVLDHHAVALGSCPKFRVSDPVDLRAAVWDHAMQLLRERRYVSMGDIIDLSPVKAMVRMIDFRVFVSSWCGADMRSTCYSGLCCAVSGGGSLPSDYGRCRSLLSGLAGSESSGCVYPVQDDCRTTVWTYQENNDGALDLFQPDEELKRKKKISYVRRRRDIYKALGPGSNAEEATLLAFGTLFSGPYKGSESYFDIHESPKDHKIHSLLEKIEFLPFVPEIMAAGKEFAESKIKKPFLCAQLRLLDGQFKNHWRSTFSALKEKLKALELETKRNKNSGPVHIFLMTDLPPANWTKTYFADIAKDGRYKLYTLKESDVLQSAEKLMAAEHGMRSGFLPKTLENTNKDCDPVQLPEILLYVEESVCSCASLGFVGTAGSTIARSIETMRKNNVCKL</sequence>
<protein>
    <recommendedName>
        <fullName evidence="5">O-fucosyltransferase family protein</fullName>
    </recommendedName>
</protein>
<proteinExistence type="predicted"/>
<reference evidence="2 3" key="1">
    <citation type="journal article" date="2010" name="Nature">
        <title>Genome sequencing and analysis of the model grass Brachypodium distachyon.</title>
        <authorList>
            <consortium name="International Brachypodium Initiative"/>
        </authorList>
    </citation>
    <scope>NUCLEOTIDE SEQUENCE [LARGE SCALE GENOMIC DNA]</scope>
    <source>
        <strain evidence="2 3">Bd21</strain>
    </source>
</reference>
<dbReference type="Gramene" id="PNT67888">
    <property type="protein sequence ID" value="PNT67888"/>
    <property type="gene ID" value="BRADI_3g33377v3"/>
</dbReference>
<keyword evidence="1" id="KW-0472">Membrane</keyword>
<reference evidence="2" key="2">
    <citation type="submission" date="2017-06" db="EMBL/GenBank/DDBJ databases">
        <title>WGS assembly of Brachypodium distachyon.</title>
        <authorList>
            <consortium name="The International Brachypodium Initiative"/>
            <person name="Lucas S."/>
            <person name="Harmon-Smith M."/>
            <person name="Lail K."/>
            <person name="Tice H."/>
            <person name="Grimwood J."/>
            <person name="Bruce D."/>
            <person name="Barry K."/>
            <person name="Shu S."/>
            <person name="Lindquist E."/>
            <person name="Wang M."/>
            <person name="Pitluck S."/>
            <person name="Vogel J.P."/>
            <person name="Garvin D.F."/>
            <person name="Mockler T.C."/>
            <person name="Schmutz J."/>
            <person name="Rokhsar D."/>
            <person name="Bevan M.W."/>
        </authorList>
    </citation>
    <scope>NUCLEOTIDE SEQUENCE</scope>
    <source>
        <strain evidence="2">Bd21</strain>
    </source>
</reference>
<dbReference type="FunCoup" id="A0A0Q3M000">
    <property type="interactions" value="2036"/>
</dbReference>